<dbReference type="EMBL" id="LAZR01055177">
    <property type="protein sequence ID" value="KKK76964.1"/>
    <property type="molecule type" value="Genomic_DNA"/>
</dbReference>
<sequence>MTNLLREAFNEGYGQALELATAHWPQGFRCDCDPPLSQPECNYFCYILDLTGKYPPITTDPILRKSIPARIAQ</sequence>
<reference evidence="1" key="1">
    <citation type="journal article" date="2015" name="Nature">
        <title>Complex archaea that bridge the gap between prokaryotes and eukaryotes.</title>
        <authorList>
            <person name="Spang A."/>
            <person name="Saw J.H."/>
            <person name="Jorgensen S.L."/>
            <person name="Zaremba-Niedzwiedzka K."/>
            <person name="Martijn J."/>
            <person name="Lind A.E."/>
            <person name="van Eijk R."/>
            <person name="Schleper C."/>
            <person name="Guy L."/>
            <person name="Ettema T.J."/>
        </authorList>
    </citation>
    <scope>NUCLEOTIDE SEQUENCE</scope>
</reference>
<protein>
    <submittedName>
        <fullName evidence="1">Uncharacterized protein</fullName>
    </submittedName>
</protein>
<accession>A0A0F9AEU0</accession>
<comment type="caution">
    <text evidence="1">The sequence shown here is derived from an EMBL/GenBank/DDBJ whole genome shotgun (WGS) entry which is preliminary data.</text>
</comment>
<organism evidence="1">
    <name type="scientific">marine sediment metagenome</name>
    <dbReference type="NCBI Taxonomy" id="412755"/>
    <lineage>
        <taxon>unclassified sequences</taxon>
        <taxon>metagenomes</taxon>
        <taxon>ecological metagenomes</taxon>
    </lineage>
</organism>
<evidence type="ECO:0000313" key="1">
    <source>
        <dbReference type="EMBL" id="KKK76964.1"/>
    </source>
</evidence>
<proteinExistence type="predicted"/>
<name>A0A0F9AEU0_9ZZZZ</name>
<dbReference type="AlphaFoldDB" id="A0A0F9AEU0"/>
<gene>
    <name evidence="1" type="ORF">LCGC14_2858370</name>
</gene>